<feature type="region of interest" description="Disordered" evidence="1">
    <location>
        <begin position="1"/>
        <end position="33"/>
    </location>
</feature>
<proteinExistence type="predicted"/>
<dbReference type="EMBL" id="JAJAGQ010000012">
    <property type="protein sequence ID" value="KAJ8548154.1"/>
    <property type="molecule type" value="Genomic_DNA"/>
</dbReference>
<comment type="caution">
    <text evidence="2">The sequence shown here is derived from an EMBL/GenBank/DDBJ whole genome shotgun (WGS) entry which is preliminary data.</text>
</comment>
<feature type="region of interest" description="Disordered" evidence="1">
    <location>
        <begin position="156"/>
        <end position="189"/>
    </location>
</feature>
<evidence type="ECO:0000256" key="1">
    <source>
        <dbReference type="SAM" id="MobiDB-lite"/>
    </source>
</evidence>
<reference evidence="3" key="1">
    <citation type="journal article" date="2023" name="Proc. Natl. Acad. Sci. U.S.A.">
        <title>Genomic and structural basis for evolution of tropane alkaloid biosynthesis.</title>
        <authorList>
            <person name="Wanga Y.-J."/>
            <person name="Taina T."/>
            <person name="Yua J.-Y."/>
            <person name="Lia J."/>
            <person name="Xua B."/>
            <person name="Chenc J."/>
            <person name="D'Auriad J.C."/>
            <person name="Huanga J.-P."/>
            <person name="Huanga S.-X."/>
        </authorList>
    </citation>
    <scope>NUCLEOTIDE SEQUENCE [LARGE SCALE GENOMIC DNA]</scope>
    <source>
        <strain evidence="3">cv. KIB-2019</strain>
    </source>
</reference>
<gene>
    <name evidence="2" type="ORF">K7X08_021390</name>
</gene>
<protein>
    <submittedName>
        <fullName evidence="2">Uncharacterized protein</fullName>
    </submittedName>
</protein>
<accession>A0A9Q1M222</accession>
<dbReference type="Proteomes" id="UP001152561">
    <property type="component" value="Unassembled WGS sequence"/>
</dbReference>
<evidence type="ECO:0000313" key="3">
    <source>
        <dbReference type="Proteomes" id="UP001152561"/>
    </source>
</evidence>
<feature type="compositionally biased region" description="Low complexity" evidence="1">
    <location>
        <begin position="174"/>
        <end position="184"/>
    </location>
</feature>
<sequence>MGKKAKASIPATVTEESGIVKGQKQGGSDVTPDQLTMPTEGVIEHNNVAHKSKATVARENELEWVDITCSTMKTGRTSWAGEMENFDGSACRKNKATEVVVELQVVVIEEDNDVVEHQVVSMKGKDVAEGVVVVNTDMPQAADLANNTRFTHVQNKGARWRNANYGRGRGQGQQGKQTQPSTSKGNQNAFHTLGEGVEEATKAGQTGGDICAPLRSWLRCSVGM</sequence>
<name>A0A9Q1M222_9SOLA</name>
<organism evidence="2 3">
    <name type="scientific">Anisodus acutangulus</name>
    <dbReference type="NCBI Taxonomy" id="402998"/>
    <lineage>
        <taxon>Eukaryota</taxon>
        <taxon>Viridiplantae</taxon>
        <taxon>Streptophyta</taxon>
        <taxon>Embryophyta</taxon>
        <taxon>Tracheophyta</taxon>
        <taxon>Spermatophyta</taxon>
        <taxon>Magnoliopsida</taxon>
        <taxon>eudicotyledons</taxon>
        <taxon>Gunneridae</taxon>
        <taxon>Pentapetalae</taxon>
        <taxon>asterids</taxon>
        <taxon>lamiids</taxon>
        <taxon>Solanales</taxon>
        <taxon>Solanaceae</taxon>
        <taxon>Solanoideae</taxon>
        <taxon>Hyoscyameae</taxon>
        <taxon>Anisodus</taxon>
    </lineage>
</organism>
<evidence type="ECO:0000313" key="2">
    <source>
        <dbReference type="EMBL" id="KAJ8548154.1"/>
    </source>
</evidence>
<dbReference type="AlphaFoldDB" id="A0A9Q1M222"/>
<keyword evidence="3" id="KW-1185">Reference proteome</keyword>